<reference evidence="1 2" key="1">
    <citation type="journal article" date="2015" name="Nat. Commun.">
        <title>Lucilia cuprina genome unlocks parasitic fly biology to underpin future interventions.</title>
        <authorList>
            <person name="Anstead C.A."/>
            <person name="Korhonen P.K."/>
            <person name="Young N.D."/>
            <person name="Hall R.S."/>
            <person name="Jex A.R."/>
            <person name="Murali S.C."/>
            <person name="Hughes D.S."/>
            <person name="Lee S.F."/>
            <person name="Perry T."/>
            <person name="Stroehlein A.J."/>
            <person name="Ansell B.R."/>
            <person name="Breugelmans B."/>
            <person name="Hofmann A."/>
            <person name="Qu J."/>
            <person name="Dugan S."/>
            <person name="Lee S.L."/>
            <person name="Chao H."/>
            <person name="Dinh H."/>
            <person name="Han Y."/>
            <person name="Doddapaneni H.V."/>
            <person name="Worley K.C."/>
            <person name="Muzny D.M."/>
            <person name="Ioannidis P."/>
            <person name="Waterhouse R.M."/>
            <person name="Zdobnov E.M."/>
            <person name="James P.J."/>
            <person name="Bagnall N.H."/>
            <person name="Kotze A.C."/>
            <person name="Gibbs R.A."/>
            <person name="Richards S."/>
            <person name="Batterham P."/>
            <person name="Gasser R.B."/>
        </authorList>
    </citation>
    <scope>NUCLEOTIDE SEQUENCE [LARGE SCALE GENOMIC DNA]</scope>
    <source>
        <strain evidence="1 2">LS</strain>
        <tissue evidence="1">Full body</tissue>
    </source>
</reference>
<keyword evidence="2" id="KW-1185">Reference proteome</keyword>
<dbReference type="Proteomes" id="UP000037069">
    <property type="component" value="Unassembled WGS sequence"/>
</dbReference>
<dbReference type="EMBL" id="JRES01000610">
    <property type="protein sequence ID" value="KNC29907.1"/>
    <property type="molecule type" value="Genomic_DNA"/>
</dbReference>
<evidence type="ECO:0000313" key="1">
    <source>
        <dbReference type="EMBL" id="KNC29907.1"/>
    </source>
</evidence>
<protein>
    <submittedName>
        <fullName evidence="1">Uncharacterized protein</fullName>
    </submittedName>
</protein>
<organism evidence="1 2">
    <name type="scientific">Lucilia cuprina</name>
    <name type="common">Green bottle fly</name>
    <name type="synonym">Australian sheep blowfly</name>
    <dbReference type="NCBI Taxonomy" id="7375"/>
    <lineage>
        <taxon>Eukaryota</taxon>
        <taxon>Metazoa</taxon>
        <taxon>Ecdysozoa</taxon>
        <taxon>Arthropoda</taxon>
        <taxon>Hexapoda</taxon>
        <taxon>Insecta</taxon>
        <taxon>Pterygota</taxon>
        <taxon>Neoptera</taxon>
        <taxon>Endopterygota</taxon>
        <taxon>Diptera</taxon>
        <taxon>Brachycera</taxon>
        <taxon>Muscomorpha</taxon>
        <taxon>Oestroidea</taxon>
        <taxon>Calliphoridae</taxon>
        <taxon>Luciliinae</taxon>
        <taxon>Lucilia</taxon>
    </lineage>
</organism>
<accession>A0A0L0CCH0</accession>
<proteinExistence type="predicted"/>
<name>A0A0L0CCH0_LUCCU</name>
<sequence length="153" mass="18003">MEILLGTQDRVFKRDHKANKEIHEQFSNCPDRTMCRRQLHRLEDQFLHISLLLLIEFGRSQLHRYGTPHSINRMFSPDVGSATSSRISSYPVLKLSISGSTNNVIQVTFHRPCFYEMRVVQKFLENTFGKRDAAFISSKSVHNRFHDVNIWFY</sequence>
<comment type="caution">
    <text evidence="1">The sequence shown here is derived from an EMBL/GenBank/DDBJ whole genome shotgun (WGS) entry which is preliminary data.</text>
</comment>
<gene>
    <name evidence="1" type="ORF">FF38_01682</name>
</gene>
<evidence type="ECO:0000313" key="2">
    <source>
        <dbReference type="Proteomes" id="UP000037069"/>
    </source>
</evidence>
<dbReference type="AlphaFoldDB" id="A0A0L0CCH0"/>